<evidence type="ECO:0000256" key="3">
    <source>
        <dbReference type="ARBA" id="ARBA00022806"/>
    </source>
</evidence>
<dbReference type="PROSITE" id="PS51195">
    <property type="entry name" value="Q_MOTIF"/>
    <property type="match status" value="1"/>
</dbReference>
<evidence type="ECO:0000256" key="4">
    <source>
        <dbReference type="ARBA" id="ARBA00022840"/>
    </source>
</evidence>
<name>A0ABV8UMN5_9PROT</name>
<proteinExistence type="inferred from homology"/>
<evidence type="ECO:0000256" key="7">
    <source>
        <dbReference type="SAM" id="MobiDB-lite"/>
    </source>
</evidence>
<reference evidence="12" key="1">
    <citation type="journal article" date="2019" name="Int. J. Syst. Evol. Microbiol.">
        <title>The Global Catalogue of Microorganisms (GCM) 10K type strain sequencing project: providing services to taxonomists for standard genome sequencing and annotation.</title>
        <authorList>
            <consortium name="The Broad Institute Genomics Platform"/>
            <consortium name="The Broad Institute Genome Sequencing Center for Infectious Disease"/>
            <person name="Wu L."/>
            <person name="Ma J."/>
        </authorList>
    </citation>
    <scope>NUCLEOTIDE SEQUENCE [LARGE SCALE GENOMIC DNA]</scope>
    <source>
        <strain evidence="12">CECT 8472</strain>
    </source>
</reference>
<keyword evidence="4" id="KW-0067">ATP-binding</keyword>
<dbReference type="InterPro" id="IPR044742">
    <property type="entry name" value="DEAD/DEAH_RhlB"/>
</dbReference>
<dbReference type="SUPFAM" id="SSF52540">
    <property type="entry name" value="P-loop containing nucleoside triphosphate hydrolases"/>
    <property type="match status" value="1"/>
</dbReference>
<dbReference type="CDD" id="cd00268">
    <property type="entry name" value="DEADc"/>
    <property type="match status" value="1"/>
</dbReference>
<protein>
    <submittedName>
        <fullName evidence="11">DEAD/DEAH box helicase</fullName>
        <ecNumber evidence="11">3.6.4.-</ecNumber>
    </submittedName>
</protein>
<comment type="similarity">
    <text evidence="5">Belongs to the DEAD box helicase family.</text>
</comment>
<dbReference type="Proteomes" id="UP001595799">
    <property type="component" value="Unassembled WGS sequence"/>
</dbReference>
<evidence type="ECO:0000313" key="11">
    <source>
        <dbReference type="EMBL" id="MFC4351850.1"/>
    </source>
</evidence>
<evidence type="ECO:0000256" key="1">
    <source>
        <dbReference type="ARBA" id="ARBA00022741"/>
    </source>
</evidence>
<dbReference type="InterPro" id="IPR050079">
    <property type="entry name" value="DEAD_box_RNA_helicase"/>
</dbReference>
<evidence type="ECO:0000256" key="6">
    <source>
        <dbReference type="PROSITE-ProRule" id="PRU00552"/>
    </source>
</evidence>
<dbReference type="SMART" id="SM00490">
    <property type="entry name" value="HELICc"/>
    <property type="match status" value="1"/>
</dbReference>
<feature type="region of interest" description="Disordered" evidence="7">
    <location>
        <begin position="373"/>
        <end position="444"/>
    </location>
</feature>
<feature type="domain" description="DEAD-box RNA helicase Q" evidence="10">
    <location>
        <begin position="2"/>
        <end position="30"/>
    </location>
</feature>
<accession>A0ABV8UMN5</accession>
<dbReference type="SMART" id="SM00487">
    <property type="entry name" value="DEXDc"/>
    <property type="match status" value="1"/>
</dbReference>
<dbReference type="PROSITE" id="PS51192">
    <property type="entry name" value="HELICASE_ATP_BIND_1"/>
    <property type="match status" value="1"/>
</dbReference>
<dbReference type="Pfam" id="PF00271">
    <property type="entry name" value="Helicase_C"/>
    <property type="match status" value="1"/>
</dbReference>
<keyword evidence="12" id="KW-1185">Reference proteome</keyword>
<dbReference type="InterPro" id="IPR001650">
    <property type="entry name" value="Helicase_C-like"/>
</dbReference>
<keyword evidence="1" id="KW-0547">Nucleotide-binding</keyword>
<dbReference type="InterPro" id="IPR014001">
    <property type="entry name" value="Helicase_ATP-bd"/>
</dbReference>
<dbReference type="InterPro" id="IPR027417">
    <property type="entry name" value="P-loop_NTPase"/>
</dbReference>
<feature type="compositionally biased region" description="Low complexity" evidence="7">
    <location>
        <begin position="396"/>
        <end position="415"/>
    </location>
</feature>
<evidence type="ECO:0000256" key="5">
    <source>
        <dbReference type="ARBA" id="ARBA00038437"/>
    </source>
</evidence>
<dbReference type="GO" id="GO:0004386">
    <property type="term" value="F:helicase activity"/>
    <property type="evidence" value="ECO:0007669"/>
    <property type="project" value="UniProtKB-KW"/>
</dbReference>
<dbReference type="PANTHER" id="PTHR47959:SF13">
    <property type="entry name" value="ATP-DEPENDENT RNA HELICASE RHLE"/>
    <property type="match status" value="1"/>
</dbReference>
<dbReference type="Pfam" id="PF00270">
    <property type="entry name" value="DEAD"/>
    <property type="match status" value="1"/>
</dbReference>
<dbReference type="EC" id="3.6.4.-" evidence="11"/>
<sequence>MTSFNDLGLNAELLKALSAQNFETPTPIQSRAIPLVLQEKDLLGIAQTGTGKTAAFGLPLLQRLKSQDRRPVPKSCRALILSPTRELAGQIADNLCSYAKFSRQHIACVVGGVPVRKQAIALNKGVDVLVATPGRLLDLVDQRAVQLQDVEVLVLDEADQMLDLGFIHALDRIAKLVPSQRQTLLFSATMPKSIASLAARFLRDPVRVEVSAAATPVERIDQKIAFVQGGGKANLLREILSEAPDARALVFTRTKRGADRVSRDLETAGLQADALHGNKSQSQRERALGAFRKGKARVLVATDIAARGIDVSGITHVINYDLPNVPESYVHRIGRTARAGASGLAISFCSPDEHAYLRDIERLTGSAIQTLDGSARPVINGGGNNARPGGGKSQKSRSNSRGAGSANGGRAENSGKPNGRNGQAQRKRRTDASGNGQRRQRLAS</sequence>
<dbReference type="InterPro" id="IPR014014">
    <property type="entry name" value="RNA_helicase_DEAD_Q_motif"/>
</dbReference>
<feature type="compositionally biased region" description="Gly residues" evidence="7">
    <location>
        <begin position="380"/>
        <end position="392"/>
    </location>
</feature>
<dbReference type="RefSeq" id="WP_382422195.1">
    <property type="nucleotide sequence ID" value="NZ_JBHSCW010000004.1"/>
</dbReference>
<feature type="short sequence motif" description="Q motif" evidence="6">
    <location>
        <begin position="2"/>
        <end position="30"/>
    </location>
</feature>
<comment type="caution">
    <text evidence="11">The sequence shown here is derived from an EMBL/GenBank/DDBJ whole genome shotgun (WGS) entry which is preliminary data.</text>
</comment>
<gene>
    <name evidence="11" type="ORF">ACFOW6_09885</name>
</gene>
<dbReference type="PANTHER" id="PTHR47959">
    <property type="entry name" value="ATP-DEPENDENT RNA HELICASE RHLE-RELATED"/>
    <property type="match status" value="1"/>
</dbReference>
<dbReference type="InterPro" id="IPR011545">
    <property type="entry name" value="DEAD/DEAH_box_helicase_dom"/>
</dbReference>
<feature type="domain" description="Helicase ATP-binding" evidence="8">
    <location>
        <begin position="33"/>
        <end position="208"/>
    </location>
</feature>
<evidence type="ECO:0000256" key="2">
    <source>
        <dbReference type="ARBA" id="ARBA00022801"/>
    </source>
</evidence>
<evidence type="ECO:0000259" key="9">
    <source>
        <dbReference type="PROSITE" id="PS51194"/>
    </source>
</evidence>
<keyword evidence="2 11" id="KW-0378">Hydrolase</keyword>
<organism evidence="11 12">
    <name type="scientific">Fodinicurvata halophila</name>
    <dbReference type="NCBI Taxonomy" id="1419723"/>
    <lineage>
        <taxon>Bacteria</taxon>
        <taxon>Pseudomonadati</taxon>
        <taxon>Pseudomonadota</taxon>
        <taxon>Alphaproteobacteria</taxon>
        <taxon>Rhodospirillales</taxon>
        <taxon>Rhodovibrionaceae</taxon>
        <taxon>Fodinicurvata</taxon>
    </lineage>
</organism>
<feature type="domain" description="Helicase C-terminal" evidence="9">
    <location>
        <begin position="235"/>
        <end position="379"/>
    </location>
</feature>
<evidence type="ECO:0000259" key="8">
    <source>
        <dbReference type="PROSITE" id="PS51192"/>
    </source>
</evidence>
<dbReference type="PROSITE" id="PS51194">
    <property type="entry name" value="HELICASE_CTER"/>
    <property type="match status" value="1"/>
</dbReference>
<dbReference type="EMBL" id="JBHSCW010000004">
    <property type="protein sequence ID" value="MFC4351850.1"/>
    <property type="molecule type" value="Genomic_DNA"/>
</dbReference>
<evidence type="ECO:0000259" key="10">
    <source>
        <dbReference type="PROSITE" id="PS51195"/>
    </source>
</evidence>
<keyword evidence="3 11" id="KW-0347">Helicase</keyword>
<dbReference type="CDD" id="cd18787">
    <property type="entry name" value="SF2_C_DEAD"/>
    <property type="match status" value="1"/>
</dbReference>
<evidence type="ECO:0000313" key="12">
    <source>
        <dbReference type="Proteomes" id="UP001595799"/>
    </source>
</evidence>
<dbReference type="Gene3D" id="3.40.50.300">
    <property type="entry name" value="P-loop containing nucleotide triphosphate hydrolases"/>
    <property type="match status" value="2"/>
</dbReference>
<dbReference type="GO" id="GO:0016787">
    <property type="term" value="F:hydrolase activity"/>
    <property type="evidence" value="ECO:0007669"/>
    <property type="project" value="UniProtKB-KW"/>
</dbReference>